<protein>
    <submittedName>
        <fullName evidence="1">MarR family winged helix-turn-helix transcriptional regulator</fullName>
    </submittedName>
</protein>
<comment type="caution">
    <text evidence="1">The sequence shown here is derived from an EMBL/GenBank/DDBJ whole genome shotgun (WGS) entry which is preliminary data.</text>
</comment>
<accession>A0ACC7NRI3</accession>
<organism evidence="1 2">
    <name type="scientific">Paenibacillus mesotrionivorans</name>
    <dbReference type="NCBI Taxonomy" id="3160968"/>
    <lineage>
        <taxon>Bacteria</taxon>
        <taxon>Bacillati</taxon>
        <taxon>Bacillota</taxon>
        <taxon>Bacilli</taxon>
        <taxon>Bacillales</taxon>
        <taxon>Paenibacillaceae</taxon>
        <taxon>Paenibacillus</taxon>
    </lineage>
</organism>
<reference evidence="1" key="1">
    <citation type="submission" date="2024-12" db="EMBL/GenBank/DDBJ databases">
        <authorList>
            <person name="Wu N."/>
        </authorList>
    </citation>
    <scope>NUCLEOTIDE SEQUENCE</scope>
    <source>
        <strain evidence="1">P15</strain>
    </source>
</reference>
<proteinExistence type="predicted"/>
<name>A0ACC7NRI3_9BACL</name>
<gene>
    <name evidence="1" type="ORF">ACI1P1_01110</name>
</gene>
<dbReference type="EMBL" id="JBJURJ010000001">
    <property type="protein sequence ID" value="MFM9326887.1"/>
    <property type="molecule type" value="Genomic_DNA"/>
</dbReference>
<evidence type="ECO:0000313" key="2">
    <source>
        <dbReference type="Proteomes" id="UP001631969"/>
    </source>
</evidence>
<evidence type="ECO:0000313" key="1">
    <source>
        <dbReference type="EMBL" id="MFM9326887.1"/>
    </source>
</evidence>
<sequence length="135" mass="15457">MYTQEFGKLWSKMSRDLKTHMETELSPALTEGQLAVLELLVPETRMKPSDFLPHLSTTPAAVTTLLDRMEKAGLIIRVRDEKDRRIVWVSATVKGVEECQRGTEVRKQFLDSYLNRISSHNQQLLVYLLGKVANL</sequence>
<keyword evidence="2" id="KW-1185">Reference proteome</keyword>
<dbReference type="Proteomes" id="UP001631969">
    <property type="component" value="Unassembled WGS sequence"/>
</dbReference>